<protein>
    <submittedName>
        <fullName evidence="1">Uncharacterized protein</fullName>
    </submittedName>
</protein>
<reference evidence="1" key="1">
    <citation type="submission" date="2020-11" db="EMBL/GenBank/DDBJ databases">
        <authorList>
            <person name="Tran Van P."/>
        </authorList>
    </citation>
    <scope>NUCLEOTIDE SEQUENCE</scope>
</reference>
<dbReference type="AlphaFoldDB" id="A0A7R9BUH4"/>
<dbReference type="EMBL" id="CAJPEX010003234">
    <property type="protein sequence ID" value="CAG0921998.1"/>
    <property type="molecule type" value="Genomic_DNA"/>
</dbReference>
<dbReference type="Proteomes" id="UP000678499">
    <property type="component" value="Unassembled WGS sequence"/>
</dbReference>
<evidence type="ECO:0000313" key="2">
    <source>
        <dbReference type="Proteomes" id="UP000678499"/>
    </source>
</evidence>
<accession>A0A7R9BUH4</accession>
<keyword evidence="2" id="KW-1185">Reference proteome</keyword>
<evidence type="ECO:0000313" key="1">
    <source>
        <dbReference type="EMBL" id="CAD7281846.1"/>
    </source>
</evidence>
<sequence length="84" mass="9659">MYEKSPNSAVMVEKLKALAGHAVFLGCMKIRQEWLEVQSRLNVKIEGIWIGRRYSTGNLRAKQWVRPTLKRVVRNVALERPVPG</sequence>
<dbReference type="EMBL" id="OA885271">
    <property type="protein sequence ID" value="CAD7281846.1"/>
    <property type="molecule type" value="Genomic_DNA"/>
</dbReference>
<gene>
    <name evidence="1" type="ORF">NMOB1V02_LOCUS9482</name>
</gene>
<organism evidence="1">
    <name type="scientific">Notodromas monacha</name>
    <dbReference type="NCBI Taxonomy" id="399045"/>
    <lineage>
        <taxon>Eukaryota</taxon>
        <taxon>Metazoa</taxon>
        <taxon>Ecdysozoa</taxon>
        <taxon>Arthropoda</taxon>
        <taxon>Crustacea</taxon>
        <taxon>Oligostraca</taxon>
        <taxon>Ostracoda</taxon>
        <taxon>Podocopa</taxon>
        <taxon>Podocopida</taxon>
        <taxon>Cypridocopina</taxon>
        <taxon>Cypridoidea</taxon>
        <taxon>Cyprididae</taxon>
        <taxon>Notodromas</taxon>
    </lineage>
</organism>
<dbReference type="PROSITE" id="PS51257">
    <property type="entry name" value="PROKAR_LIPOPROTEIN"/>
    <property type="match status" value="1"/>
</dbReference>
<proteinExistence type="predicted"/>
<name>A0A7R9BUH4_9CRUS</name>